<proteinExistence type="predicted"/>
<dbReference type="AlphaFoldDB" id="A0AAV7JJ80"/>
<dbReference type="EMBL" id="JAKMXF010000326">
    <property type="protein sequence ID" value="KAI6648743.1"/>
    <property type="molecule type" value="Genomic_DNA"/>
</dbReference>
<evidence type="ECO:0000313" key="3">
    <source>
        <dbReference type="Proteomes" id="UP001165289"/>
    </source>
</evidence>
<name>A0AAV7JJ80_9METZ</name>
<evidence type="ECO:0000313" key="2">
    <source>
        <dbReference type="EMBL" id="KAI6648743.1"/>
    </source>
</evidence>
<protein>
    <submittedName>
        <fullName evidence="2">Uncharacterized protein</fullName>
    </submittedName>
</protein>
<gene>
    <name evidence="2" type="ORF">LOD99_7130</name>
</gene>
<reference evidence="2 3" key="1">
    <citation type="journal article" date="2023" name="BMC Biol.">
        <title>The compact genome of the sponge Oopsacas minuta (Hexactinellida) is lacking key metazoan core genes.</title>
        <authorList>
            <person name="Santini S."/>
            <person name="Schenkelaars Q."/>
            <person name="Jourda C."/>
            <person name="Duchesne M."/>
            <person name="Belahbib H."/>
            <person name="Rocher C."/>
            <person name="Selva M."/>
            <person name="Riesgo A."/>
            <person name="Vervoort M."/>
            <person name="Leys S.P."/>
            <person name="Kodjabachian L."/>
            <person name="Le Bivic A."/>
            <person name="Borchiellini C."/>
            <person name="Claverie J.M."/>
            <person name="Renard E."/>
        </authorList>
    </citation>
    <scope>NUCLEOTIDE SEQUENCE [LARGE SCALE GENOMIC DNA]</scope>
    <source>
        <strain evidence="2">SPO-2</strain>
    </source>
</reference>
<feature type="region of interest" description="Disordered" evidence="1">
    <location>
        <begin position="63"/>
        <end position="123"/>
    </location>
</feature>
<evidence type="ECO:0000256" key="1">
    <source>
        <dbReference type="SAM" id="MobiDB-lite"/>
    </source>
</evidence>
<sequence>MHGSRNLQLPIQTENLAAIYHNAGELSLELTRNEYILELTNFTRRALMENQDIASKALTYPKAQMKKQHDKQLTAGGLKQKIFEEGAHRKNTYQKRRGGRPMKIAQSLSSGQSKSFKLQNLRE</sequence>
<accession>A0AAV7JJ80</accession>
<organism evidence="2 3">
    <name type="scientific">Oopsacas minuta</name>
    <dbReference type="NCBI Taxonomy" id="111878"/>
    <lineage>
        <taxon>Eukaryota</taxon>
        <taxon>Metazoa</taxon>
        <taxon>Porifera</taxon>
        <taxon>Hexactinellida</taxon>
        <taxon>Hexasterophora</taxon>
        <taxon>Lyssacinosida</taxon>
        <taxon>Leucopsacidae</taxon>
        <taxon>Oopsacas</taxon>
    </lineage>
</organism>
<dbReference type="Proteomes" id="UP001165289">
    <property type="component" value="Unassembled WGS sequence"/>
</dbReference>
<feature type="compositionally biased region" description="Polar residues" evidence="1">
    <location>
        <begin position="106"/>
        <end position="123"/>
    </location>
</feature>
<comment type="caution">
    <text evidence="2">The sequence shown here is derived from an EMBL/GenBank/DDBJ whole genome shotgun (WGS) entry which is preliminary data.</text>
</comment>
<keyword evidence="3" id="KW-1185">Reference proteome</keyword>
<feature type="compositionally biased region" description="Basic residues" evidence="1">
    <location>
        <begin position="89"/>
        <end position="100"/>
    </location>
</feature>